<dbReference type="RefSeq" id="WP_283712326.1">
    <property type="nucleotide sequence ID" value="NZ_JASJEW010000001.1"/>
</dbReference>
<dbReference type="InterPro" id="IPR011701">
    <property type="entry name" value="MFS"/>
</dbReference>
<feature type="transmembrane region" description="Helical" evidence="6">
    <location>
        <begin position="266"/>
        <end position="292"/>
    </location>
</feature>
<feature type="transmembrane region" description="Helical" evidence="6">
    <location>
        <begin position="54"/>
        <end position="73"/>
    </location>
</feature>
<feature type="transmembrane region" description="Helical" evidence="6">
    <location>
        <begin position="228"/>
        <end position="245"/>
    </location>
</feature>
<keyword evidence="4 6" id="KW-1133">Transmembrane helix</keyword>
<dbReference type="EMBL" id="JASJEX010000001">
    <property type="protein sequence ID" value="MDJ1128685.1"/>
    <property type="molecule type" value="Genomic_DNA"/>
</dbReference>
<dbReference type="SUPFAM" id="SSF103473">
    <property type="entry name" value="MFS general substrate transporter"/>
    <property type="match status" value="1"/>
</dbReference>
<dbReference type="Proteomes" id="UP001431693">
    <property type="component" value="Unassembled WGS sequence"/>
</dbReference>
<feature type="transmembrane region" description="Helical" evidence="6">
    <location>
        <begin position="144"/>
        <end position="168"/>
    </location>
</feature>
<name>A0ABT6ZI05_9ACTN</name>
<reference evidence="8" key="1">
    <citation type="submission" date="2023-05" db="EMBL/GenBank/DDBJ databases">
        <title>[olsenella] sp. nov., isolated from a pig farm feces dump.</title>
        <authorList>
            <person name="Chang Y.-H."/>
        </authorList>
    </citation>
    <scope>NUCLEOTIDE SEQUENCE</scope>
    <source>
        <strain evidence="8">YH-ols2217</strain>
    </source>
</reference>
<evidence type="ECO:0000256" key="1">
    <source>
        <dbReference type="ARBA" id="ARBA00004651"/>
    </source>
</evidence>
<protein>
    <submittedName>
        <fullName evidence="8">MFS transporter</fullName>
    </submittedName>
</protein>
<proteinExistence type="predicted"/>
<feature type="transmembrane region" description="Helical" evidence="6">
    <location>
        <begin position="298"/>
        <end position="317"/>
    </location>
</feature>
<feature type="transmembrane region" description="Helical" evidence="6">
    <location>
        <begin position="329"/>
        <end position="354"/>
    </location>
</feature>
<accession>A0ABT6ZI05</accession>
<gene>
    <name evidence="8" type="ORF">QJ043_01100</name>
</gene>
<feature type="transmembrane region" description="Helical" evidence="6">
    <location>
        <begin position="174"/>
        <end position="193"/>
    </location>
</feature>
<evidence type="ECO:0000256" key="6">
    <source>
        <dbReference type="SAM" id="Phobius"/>
    </source>
</evidence>
<sequence>MATTDTPAPRIEPAPDIKPSLVLLLCIFILGNLCNQGFTLVFQQIGTQLGAPEQASLITALPGIVLGIVCFIYGSLGDFVSLKRMFAVGIALLLAGSLLGFFCNFGNIWMVIVARCIQTAGGQVAGSVYLVLVARYLEGAEKVTFFGIFTAGFQLSTAIGVLAAGFLASLNWTILFLIPAVSVFFIPTILSHVPDEAYGEVHVDVPGFAIVAVALALLTIFFTYMNWWLLLGAVVFFVLFWVYIGRAKQPFITHEFFHNTRWLMSIGIFFILYFFNYSIAGTCNALGAQVYGMTSGDVSLMLLAAYIVATVMAVSSGSIDAKLGHKATIIMSIVFMICGFALAAACATAGPVAIGIAMAIVYAGIGLFYSPVVDTVVGTVAPDQSGRAIGMNDLALNVAGSIGIAIFGGMMGIANFSDLGLVPGPEYAGPFVRLFVIFCVIAVVGLVWYLFIMNKVTPAKLDVAEEYGDDNDGRI</sequence>
<feature type="transmembrane region" description="Helical" evidence="6">
    <location>
        <begin position="434"/>
        <end position="452"/>
    </location>
</feature>
<feature type="domain" description="Major facilitator superfamily (MFS) profile" evidence="7">
    <location>
        <begin position="20"/>
        <end position="457"/>
    </location>
</feature>
<dbReference type="PANTHER" id="PTHR42718">
    <property type="entry name" value="MAJOR FACILITATOR SUPERFAMILY MULTIDRUG TRANSPORTER MFSC"/>
    <property type="match status" value="1"/>
</dbReference>
<keyword evidence="5 6" id="KW-0472">Membrane</keyword>
<feature type="transmembrane region" description="Helical" evidence="6">
    <location>
        <begin position="205"/>
        <end position="222"/>
    </location>
</feature>
<dbReference type="Pfam" id="PF07690">
    <property type="entry name" value="MFS_1"/>
    <property type="match status" value="2"/>
</dbReference>
<evidence type="ECO:0000256" key="5">
    <source>
        <dbReference type="ARBA" id="ARBA00023136"/>
    </source>
</evidence>
<feature type="transmembrane region" description="Helical" evidence="6">
    <location>
        <begin position="360"/>
        <end position="382"/>
    </location>
</feature>
<evidence type="ECO:0000259" key="7">
    <source>
        <dbReference type="PROSITE" id="PS50850"/>
    </source>
</evidence>
<dbReference type="InterPro" id="IPR036259">
    <property type="entry name" value="MFS_trans_sf"/>
</dbReference>
<feature type="transmembrane region" description="Helical" evidence="6">
    <location>
        <begin position="85"/>
        <end position="102"/>
    </location>
</feature>
<keyword evidence="3 6" id="KW-0812">Transmembrane</keyword>
<feature type="transmembrane region" description="Helical" evidence="6">
    <location>
        <begin position="21"/>
        <end position="42"/>
    </location>
</feature>
<dbReference type="Gene3D" id="1.20.1250.20">
    <property type="entry name" value="MFS general substrate transporter like domains"/>
    <property type="match status" value="2"/>
</dbReference>
<feature type="transmembrane region" description="Helical" evidence="6">
    <location>
        <begin position="394"/>
        <end position="414"/>
    </location>
</feature>
<evidence type="ECO:0000256" key="3">
    <source>
        <dbReference type="ARBA" id="ARBA00022692"/>
    </source>
</evidence>
<comment type="subcellular location">
    <subcellularLocation>
        <location evidence="1">Cell membrane</location>
        <topology evidence="1">Multi-pass membrane protein</topology>
    </subcellularLocation>
</comment>
<organism evidence="8 9">
    <name type="scientific">Kribbibacterium absianum</name>
    <dbReference type="NCBI Taxonomy" id="3044210"/>
    <lineage>
        <taxon>Bacteria</taxon>
        <taxon>Bacillati</taxon>
        <taxon>Actinomycetota</taxon>
        <taxon>Coriobacteriia</taxon>
        <taxon>Coriobacteriales</taxon>
        <taxon>Kribbibacteriaceae</taxon>
        <taxon>Kribbibacterium</taxon>
    </lineage>
</organism>
<keyword evidence="2" id="KW-0813">Transport</keyword>
<evidence type="ECO:0000313" key="9">
    <source>
        <dbReference type="Proteomes" id="UP001431693"/>
    </source>
</evidence>
<keyword evidence="9" id="KW-1185">Reference proteome</keyword>
<dbReference type="PROSITE" id="PS50850">
    <property type="entry name" value="MFS"/>
    <property type="match status" value="1"/>
</dbReference>
<dbReference type="PANTHER" id="PTHR42718:SF9">
    <property type="entry name" value="MAJOR FACILITATOR SUPERFAMILY MULTIDRUG TRANSPORTER MFSC"/>
    <property type="match status" value="1"/>
</dbReference>
<evidence type="ECO:0000256" key="2">
    <source>
        <dbReference type="ARBA" id="ARBA00022448"/>
    </source>
</evidence>
<evidence type="ECO:0000256" key="4">
    <source>
        <dbReference type="ARBA" id="ARBA00022989"/>
    </source>
</evidence>
<dbReference type="PRINTS" id="PR01036">
    <property type="entry name" value="TCRTETB"/>
</dbReference>
<comment type="caution">
    <text evidence="8">The sequence shown here is derived from an EMBL/GenBank/DDBJ whole genome shotgun (WGS) entry which is preliminary data.</text>
</comment>
<dbReference type="InterPro" id="IPR020846">
    <property type="entry name" value="MFS_dom"/>
</dbReference>
<evidence type="ECO:0000313" key="8">
    <source>
        <dbReference type="EMBL" id="MDJ1128685.1"/>
    </source>
</evidence>